<name>A0A6G6IWD8_PSENT</name>
<dbReference type="Proteomes" id="UP000501063">
    <property type="component" value="Chromosome"/>
</dbReference>
<dbReference type="AlphaFoldDB" id="A0A6G6IWD8"/>
<dbReference type="RefSeq" id="WP_024762410.1">
    <property type="nucleotide sequence ID" value="NZ_CP049140.1"/>
</dbReference>
<gene>
    <name evidence="1" type="ORF">G5B91_13715</name>
</gene>
<dbReference type="EMBL" id="CP049140">
    <property type="protein sequence ID" value="QIE87267.1"/>
    <property type="molecule type" value="Genomic_DNA"/>
</dbReference>
<dbReference type="KEGG" id="pnt:G5B91_13715"/>
<reference evidence="1 2" key="1">
    <citation type="submission" date="2020-02" db="EMBL/GenBank/DDBJ databases">
        <title>Integrative conjugative elements (ICEs) and plasmids drive adaptation of Pseudomonas nitroreducens strain HBP1 to wastewater environment.</title>
        <authorList>
            <person name="Sentchilo V."/>
            <person name="Carraro N."/>
            <person name="Bertelli C."/>
            <person name="van der Meer J.R."/>
        </authorList>
    </citation>
    <scope>NUCLEOTIDE SEQUENCE [LARGE SCALE GENOMIC DNA]</scope>
    <source>
        <strain evidence="1 2">HBP1</strain>
    </source>
</reference>
<protein>
    <submittedName>
        <fullName evidence="1">HoxV</fullName>
    </submittedName>
</protein>
<evidence type="ECO:0000313" key="2">
    <source>
        <dbReference type="Proteomes" id="UP000501063"/>
    </source>
</evidence>
<evidence type="ECO:0000313" key="1">
    <source>
        <dbReference type="EMBL" id="QIE87267.1"/>
    </source>
</evidence>
<accession>A0A6G6IWD8</accession>
<organism evidence="1 2">
    <name type="scientific">Pseudomonas nitroreducens</name>
    <dbReference type="NCBI Taxonomy" id="46680"/>
    <lineage>
        <taxon>Bacteria</taxon>
        <taxon>Pseudomonadati</taxon>
        <taxon>Pseudomonadota</taxon>
        <taxon>Gammaproteobacteria</taxon>
        <taxon>Pseudomonadales</taxon>
        <taxon>Pseudomonadaceae</taxon>
        <taxon>Pseudomonas</taxon>
    </lineage>
</organism>
<sequence>MSVGEGLSRLAGSLRVRPAQQPALLGGRPPLAGRLLRGQPAEAAVRHLPLIYSLCGQAHRLTAELALQAAIQGSGEPDDQARQRLREENIREHLRHILLDWPRLLAGPQSGVKLLSPRPAQNLDSWFDGSAQDWLQRWHTDPRKALLEWSLHSHHPLARLLHDCRRRAEALVLSAQALPTTPASLLEIGRSLGGEEDFLRRPELCGEPRETGAWTRGRETRPERYDTAWLRLGARLADLVELSQAPAAPLEMGALALGESQALAWSETARGLLLHRVRLEPAPGGWKICDYRILAPTEWNLHPRGTLARALETLPDDAMAARQAELLLAVFDPCLPYRLESPVLTPVNTAGALHDA</sequence>
<dbReference type="Gene3D" id="1.10.645.10">
    <property type="entry name" value="Cytochrome-c3 Hydrogenase, chain B"/>
    <property type="match status" value="2"/>
</dbReference>
<dbReference type="SUPFAM" id="SSF56762">
    <property type="entry name" value="HydB/Nqo4-like"/>
    <property type="match status" value="1"/>
</dbReference>
<dbReference type="InterPro" id="IPR029014">
    <property type="entry name" value="NiFe-Hase_large"/>
</dbReference>
<proteinExistence type="predicted"/>